<dbReference type="Proteomes" id="UP001163046">
    <property type="component" value="Unassembled WGS sequence"/>
</dbReference>
<dbReference type="PANTHER" id="PTHR45695">
    <property type="entry name" value="LEUCOKININ RECEPTOR-RELATED"/>
    <property type="match status" value="1"/>
</dbReference>
<keyword evidence="2 8" id="KW-0812">Transmembrane</keyword>
<keyword evidence="4" id="KW-0297">G-protein coupled receptor</keyword>
<evidence type="ECO:0000313" key="10">
    <source>
        <dbReference type="Proteomes" id="UP001163046"/>
    </source>
</evidence>
<comment type="subcellular location">
    <subcellularLocation>
        <location evidence="1">Membrane</location>
        <topology evidence="1">Multi-pass membrane protein</topology>
    </subcellularLocation>
</comment>
<evidence type="ECO:0000313" key="9">
    <source>
        <dbReference type="EMBL" id="KAJ7378050.1"/>
    </source>
</evidence>
<dbReference type="OrthoDB" id="5967741at2759"/>
<dbReference type="SUPFAM" id="SSF81321">
    <property type="entry name" value="Family A G protein-coupled receptor-like"/>
    <property type="match status" value="1"/>
</dbReference>
<dbReference type="AlphaFoldDB" id="A0A9W9ZAW6"/>
<evidence type="ECO:0000256" key="7">
    <source>
        <dbReference type="ARBA" id="ARBA00023224"/>
    </source>
</evidence>
<keyword evidence="5 8" id="KW-0472">Membrane</keyword>
<dbReference type="Gene3D" id="1.20.1070.10">
    <property type="entry name" value="Rhodopsin 7-helix transmembrane proteins"/>
    <property type="match status" value="1"/>
</dbReference>
<evidence type="ECO:0008006" key="11">
    <source>
        <dbReference type="Google" id="ProtNLM"/>
    </source>
</evidence>
<dbReference type="Pfam" id="PF00001">
    <property type="entry name" value="7tm_1"/>
    <property type="match status" value="1"/>
</dbReference>
<sequence length="162" mass="18241">MRLLNNTTIANETDAGWELYLESKELRDFRLVLFSVIILASLIGNSMVCYAVWQKPRKPLSYCLVANMAFAEILSSLCLSVLLANRETTHHVLIEARCILNPLQVLSGLVVVYSLVAIAFLRYRIMVGPNHEDQQRGKNSNHCWGVAGVTSYLHSVVHRTQV</sequence>
<evidence type="ECO:0000256" key="1">
    <source>
        <dbReference type="ARBA" id="ARBA00004141"/>
    </source>
</evidence>
<evidence type="ECO:0000256" key="6">
    <source>
        <dbReference type="ARBA" id="ARBA00023170"/>
    </source>
</evidence>
<keyword evidence="10" id="KW-1185">Reference proteome</keyword>
<evidence type="ECO:0000256" key="3">
    <source>
        <dbReference type="ARBA" id="ARBA00022989"/>
    </source>
</evidence>
<evidence type="ECO:0000256" key="2">
    <source>
        <dbReference type="ARBA" id="ARBA00022692"/>
    </source>
</evidence>
<evidence type="ECO:0000256" key="5">
    <source>
        <dbReference type="ARBA" id="ARBA00023136"/>
    </source>
</evidence>
<keyword evidence="3 8" id="KW-1133">Transmembrane helix</keyword>
<organism evidence="9 10">
    <name type="scientific">Desmophyllum pertusum</name>
    <dbReference type="NCBI Taxonomy" id="174260"/>
    <lineage>
        <taxon>Eukaryota</taxon>
        <taxon>Metazoa</taxon>
        <taxon>Cnidaria</taxon>
        <taxon>Anthozoa</taxon>
        <taxon>Hexacorallia</taxon>
        <taxon>Scleractinia</taxon>
        <taxon>Caryophylliina</taxon>
        <taxon>Caryophylliidae</taxon>
        <taxon>Desmophyllum</taxon>
    </lineage>
</organism>
<keyword evidence="6" id="KW-0675">Receptor</keyword>
<proteinExistence type="predicted"/>
<feature type="transmembrane region" description="Helical" evidence="8">
    <location>
        <begin position="103"/>
        <end position="121"/>
    </location>
</feature>
<keyword evidence="7" id="KW-0807">Transducer</keyword>
<evidence type="ECO:0000256" key="8">
    <source>
        <dbReference type="SAM" id="Phobius"/>
    </source>
</evidence>
<dbReference type="GO" id="GO:0004930">
    <property type="term" value="F:G protein-coupled receptor activity"/>
    <property type="evidence" value="ECO:0007669"/>
    <property type="project" value="UniProtKB-KW"/>
</dbReference>
<reference evidence="9" key="1">
    <citation type="submission" date="2023-01" db="EMBL/GenBank/DDBJ databases">
        <title>Genome assembly of the deep-sea coral Lophelia pertusa.</title>
        <authorList>
            <person name="Herrera S."/>
            <person name="Cordes E."/>
        </authorList>
    </citation>
    <scope>NUCLEOTIDE SEQUENCE</scope>
    <source>
        <strain evidence="9">USNM1676648</strain>
        <tissue evidence="9">Polyp</tissue>
    </source>
</reference>
<accession>A0A9W9ZAW6</accession>
<evidence type="ECO:0000256" key="4">
    <source>
        <dbReference type="ARBA" id="ARBA00023040"/>
    </source>
</evidence>
<dbReference type="GO" id="GO:0005886">
    <property type="term" value="C:plasma membrane"/>
    <property type="evidence" value="ECO:0007669"/>
    <property type="project" value="TreeGrafter"/>
</dbReference>
<dbReference type="EMBL" id="MU826369">
    <property type="protein sequence ID" value="KAJ7378050.1"/>
    <property type="molecule type" value="Genomic_DNA"/>
</dbReference>
<comment type="caution">
    <text evidence="9">The sequence shown here is derived from an EMBL/GenBank/DDBJ whole genome shotgun (WGS) entry which is preliminary data.</text>
</comment>
<feature type="transmembrane region" description="Helical" evidence="8">
    <location>
        <begin position="60"/>
        <end position="83"/>
    </location>
</feature>
<dbReference type="PANTHER" id="PTHR45695:SF9">
    <property type="entry name" value="LEUCOKININ RECEPTOR"/>
    <property type="match status" value="1"/>
</dbReference>
<dbReference type="PRINTS" id="PR00237">
    <property type="entry name" value="GPCRRHODOPSN"/>
</dbReference>
<gene>
    <name evidence="9" type="ORF">OS493_024712</name>
</gene>
<dbReference type="CDD" id="cd00637">
    <property type="entry name" value="7tm_classA_rhodopsin-like"/>
    <property type="match status" value="1"/>
</dbReference>
<feature type="transmembrane region" description="Helical" evidence="8">
    <location>
        <begin position="31"/>
        <end position="53"/>
    </location>
</feature>
<dbReference type="InterPro" id="IPR000276">
    <property type="entry name" value="GPCR_Rhodpsn"/>
</dbReference>
<protein>
    <recommendedName>
        <fullName evidence="11">G-protein coupled receptors family 1 profile domain-containing protein</fullName>
    </recommendedName>
</protein>
<name>A0A9W9ZAW6_9CNID</name>